<reference evidence="1 2" key="1">
    <citation type="submission" date="2012-02" db="EMBL/GenBank/DDBJ databases">
        <title>Whole genome shotgun sequence of Escherichia hermannii NBRC 105704.</title>
        <authorList>
            <person name="Yoshida I."/>
            <person name="Hosoyama A."/>
            <person name="Tsuchikane K."/>
            <person name="Katsumata H."/>
            <person name="Yamazaki S."/>
            <person name="Fujita N."/>
        </authorList>
    </citation>
    <scope>NUCLEOTIDE SEQUENCE [LARGE SCALE GENOMIC DNA]</scope>
    <source>
        <strain evidence="1 2">NBRC 105704</strain>
    </source>
</reference>
<sequence>MSELRQRLKYMLLGWGTVGVIYSLCDRLQGKGGINLHLTHHVFPHWSHRHYPQLSRIIEEIAAREGLDFRRLSLTDLLSFQQRFLRRMGERPVNSGESR</sequence>
<keyword evidence="2" id="KW-1185">Reference proteome</keyword>
<accession>H5V520</accession>
<dbReference type="AlphaFoldDB" id="H5V520"/>
<organism evidence="1 2">
    <name type="scientific">Atlantibacter hermannii NBRC 105704</name>
    <dbReference type="NCBI Taxonomy" id="1115512"/>
    <lineage>
        <taxon>Bacteria</taxon>
        <taxon>Pseudomonadati</taxon>
        <taxon>Pseudomonadota</taxon>
        <taxon>Gammaproteobacteria</taxon>
        <taxon>Enterobacterales</taxon>
        <taxon>Enterobacteriaceae</taxon>
        <taxon>Atlantibacter</taxon>
    </lineage>
</organism>
<dbReference type="Proteomes" id="UP000010297">
    <property type="component" value="Unassembled WGS sequence"/>
</dbReference>
<gene>
    <name evidence="1" type="ORF">EH105704_11_00750</name>
</gene>
<evidence type="ECO:0008006" key="3">
    <source>
        <dbReference type="Google" id="ProtNLM"/>
    </source>
</evidence>
<comment type="caution">
    <text evidence="1">The sequence shown here is derived from an EMBL/GenBank/DDBJ whole genome shotgun (WGS) entry which is preliminary data.</text>
</comment>
<evidence type="ECO:0000313" key="1">
    <source>
        <dbReference type="EMBL" id="GAB53078.1"/>
    </source>
</evidence>
<proteinExistence type="predicted"/>
<protein>
    <recommendedName>
        <fullName evidence="3">Fatty acid desaturase domain-containing protein</fullName>
    </recommendedName>
</protein>
<name>H5V520_ATLHE</name>
<dbReference type="eggNOG" id="COG3239">
    <property type="taxonomic scope" value="Bacteria"/>
</dbReference>
<evidence type="ECO:0000313" key="2">
    <source>
        <dbReference type="Proteomes" id="UP000010297"/>
    </source>
</evidence>
<dbReference type="EMBL" id="BAFF01000011">
    <property type="protein sequence ID" value="GAB53078.1"/>
    <property type="molecule type" value="Genomic_DNA"/>
</dbReference>